<evidence type="ECO:0000256" key="1">
    <source>
        <dbReference type="ARBA" id="ARBA00006964"/>
    </source>
</evidence>
<feature type="binding site" evidence="5">
    <location>
        <position position="307"/>
    </location>
    <ligand>
        <name>a divalent metal cation</name>
        <dbReference type="ChEBI" id="CHEBI:60240"/>
        <label>1</label>
    </ligand>
</feature>
<proteinExistence type="inferred from homology"/>
<organism evidence="6 7">
    <name type="scientific">Dialister invisus</name>
    <dbReference type="NCBI Taxonomy" id="218538"/>
    <lineage>
        <taxon>Bacteria</taxon>
        <taxon>Bacillati</taxon>
        <taxon>Bacillota</taxon>
        <taxon>Negativicutes</taxon>
        <taxon>Veillonellales</taxon>
        <taxon>Veillonellaceae</taxon>
        <taxon>Dialister</taxon>
    </lineage>
</organism>
<dbReference type="SUPFAM" id="SSF102705">
    <property type="entry name" value="NIF3 (NGG1p interacting factor 3)-like"/>
    <property type="match status" value="1"/>
</dbReference>
<reference evidence="6" key="1">
    <citation type="submission" date="2020-04" db="EMBL/GenBank/DDBJ databases">
        <title>Deep metagenomics examines the oral microbiome during advanced dental caries in children, revealing novel taxa and co-occurrences with host molecules.</title>
        <authorList>
            <person name="Baker J.L."/>
            <person name="Morton J.T."/>
            <person name="Dinis M."/>
            <person name="Alvarez R."/>
            <person name="Tran N.C."/>
            <person name="Knight R."/>
            <person name="Edlund A."/>
        </authorList>
    </citation>
    <scope>NUCLEOTIDE SEQUENCE</scope>
    <source>
        <strain evidence="6">JCVI_32_bin.14</strain>
    </source>
</reference>
<evidence type="ECO:0000256" key="2">
    <source>
        <dbReference type="ARBA" id="ARBA00022112"/>
    </source>
</evidence>
<sequence length="348" mass="39067">MEIYVKDIMQLMEDWAPSSLAESWDHPGLQVGNPNQPVHKILVALDMTELNISYAIDHGVDMVISHHPFLFKPIHDIDLSTCKGRMIENLIRHRITSFAAHTNLDSAVQGVNDALAEKLGLQECKGFVPVMTYSSYKFTLYITAAHAKLLKKKLDSLRGKDIESYYVVDDADDFTENIRVEFRVPGQLVKRVEDMISSLDKSAKYDVYKLVNHGYKETMGRIGKLPFPMSVEKALSYIKNKLEVPVLRYAGNKDCLVEKIAILGGAGAEFAGVAKSIGADLYLTGDLKYHEAQDAAMNGLVIADGGHFYTERVIIPYLAKRLRDEFKTRGWNVGVLEDVRAKDIFHCV</sequence>
<evidence type="ECO:0000313" key="7">
    <source>
        <dbReference type="Proteomes" id="UP000757890"/>
    </source>
</evidence>
<dbReference type="InterPro" id="IPR002678">
    <property type="entry name" value="DUF34/NIF3"/>
</dbReference>
<feature type="binding site" evidence="5">
    <location>
        <position position="311"/>
    </location>
    <ligand>
        <name>a divalent metal cation</name>
        <dbReference type="ChEBI" id="CHEBI:60240"/>
        <label>1</label>
    </ligand>
</feature>
<comment type="similarity">
    <text evidence="1 4">Belongs to the GTP cyclohydrolase I type 2/NIF3 family.</text>
</comment>
<dbReference type="EMBL" id="JABZMK010000001">
    <property type="protein sequence ID" value="MBF1128515.1"/>
    <property type="molecule type" value="Genomic_DNA"/>
</dbReference>
<dbReference type="Proteomes" id="UP000757890">
    <property type="component" value="Unassembled WGS sequence"/>
</dbReference>
<evidence type="ECO:0000256" key="4">
    <source>
        <dbReference type="PIRNR" id="PIRNR037489"/>
    </source>
</evidence>
<dbReference type="InterPro" id="IPR036069">
    <property type="entry name" value="DUF34/NIF3_sf"/>
</dbReference>
<dbReference type="GO" id="GO:0046872">
    <property type="term" value="F:metal ion binding"/>
    <property type="evidence" value="ECO:0007669"/>
    <property type="project" value="UniProtKB-UniRule"/>
</dbReference>
<dbReference type="AlphaFoldDB" id="A0A930B8T0"/>
<dbReference type="GO" id="GO:0005737">
    <property type="term" value="C:cytoplasm"/>
    <property type="evidence" value="ECO:0007669"/>
    <property type="project" value="TreeGrafter"/>
</dbReference>
<protein>
    <recommendedName>
        <fullName evidence="2 4">GTP cyclohydrolase 1 type 2 homolog</fullName>
    </recommendedName>
</protein>
<keyword evidence="3 4" id="KW-0479">Metal-binding</keyword>
<name>A0A930B8T0_9FIRM</name>
<dbReference type="InterPro" id="IPR017221">
    <property type="entry name" value="DUF34/NIF3_bac"/>
</dbReference>
<dbReference type="PIRSF" id="PIRSF037489">
    <property type="entry name" value="UCP037489_NIF3_YqfO"/>
    <property type="match status" value="1"/>
</dbReference>
<feature type="binding site" evidence="5">
    <location>
        <position position="67"/>
    </location>
    <ligand>
        <name>a divalent metal cation</name>
        <dbReference type="ChEBI" id="CHEBI:60240"/>
        <label>1</label>
    </ligand>
</feature>
<feature type="binding site" evidence="5">
    <location>
        <position position="105"/>
    </location>
    <ligand>
        <name>a divalent metal cation</name>
        <dbReference type="ChEBI" id="CHEBI:60240"/>
        <label>1</label>
    </ligand>
</feature>
<dbReference type="Pfam" id="PF01784">
    <property type="entry name" value="DUF34_NIF3"/>
    <property type="match status" value="1"/>
</dbReference>
<dbReference type="RefSeq" id="WP_276638273.1">
    <property type="nucleotide sequence ID" value="NZ_CAUBBU010000001.1"/>
</dbReference>
<evidence type="ECO:0000313" key="6">
    <source>
        <dbReference type="EMBL" id="MBF1128515.1"/>
    </source>
</evidence>
<accession>A0A930B8T0</accession>
<gene>
    <name evidence="6" type="ORF">HXL70_00460</name>
</gene>
<comment type="caution">
    <text evidence="6">The sequence shown here is derived from an EMBL/GenBank/DDBJ whole genome shotgun (WGS) entry which is preliminary data.</text>
</comment>
<evidence type="ECO:0000256" key="5">
    <source>
        <dbReference type="PIRSR" id="PIRSR602678-1"/>
    </source>
</evidence>
<dbReference type="FunFam" id="3.40.1390.30:FF:000001">
    <property type="entry name" value="GTP cyclohydrolase 1 type 2"/>
    <property type="match status" value="1"/>
</dbReference>
<dbReference type="NCBIfam" id="TIGR00486">
    <property type="entry name" value="YbgI_SA1388"/>
    <property type="match status" value="1"/>
</dbReference>
<evidence type="ECO:0000256" key="3">
    <source>
        <dbReference type="ARBA" id="ARBA00022723"/>
    </source>
</evidence>
<dbReference type="Gene3D" id="3.40.1390.30">
    <property type="entry name" value="NIF3 (NGG1p interacting factor 3)-like"/>
    <property type="match status" value="2"/>
</dbReference>
<dbReference type="PANTHER" id="PTHR13799">
    <property type="entry name" value="NGG1 INTERACTING FACTOR 3"/>
    <property type="match status" value="1"/>
</dbReference>
<dbReference type="PANTHER" id="PTHR13799:SF14">
    <property type="entry name" value="GTP CYCLOHYDROLASE 1 TYPE 2 HOMOLOG"/>
    <property type="match status" value="1"/>
</dbReference>
<feature type="binding site" evidence="5">
    <location>
        <position position="66"/>
    </location>
    <ligand>
        <name>a divalent metal cation</name>
        <dbReference type="ChEBI" id="CHEBI:60240"/>
        <label>1</label>
    </ligand>
</feature>